<protein>
    <submittedName>
        <fullName evidence="2">Uncharacterized protein</fullName>
    </submittedName>
</protein>
<reference evidence="2 3" key="1">
    <citation type="submission" date="2019-06" db="EMBL/GenBank/DDBJ databases">
        <title>Sequencing the genomes of 1000 actinobacteria strains.</title>
        <authorList>
            <person name="Klenk H.-P."/>
        </authorList>
    </citation>
    <scope>NUCLEOTIDE SEQUENCE [LARGE SCALE GENOMIC DNA]</scope>
    <source>
        <strain evidence="2 3">DSM 45015</strain>
    </source>
</reference>
<dbReference type="EMBL" id="VFQC01000003">
    <property type="protein sequence ID" value="TQN27555.1"/>
    <property type="molecule type" value="Genomic_DNA"/>
</dbReference>
<sequence>MCVRAVVLGTNVISEVFRRQPGVRVPEWLESLTGEVAITTVTLAELPAGVRRLMRQPEHQGLLQCRHRADRPLGRLAVGSRARDAAEPGTGTGSTDGQESAVLGPAP</sequence>
<accession>A0A543N6U1</accession>
<evidence type="ECO:0000313" key="2">
    <source>
        <dbReference type="EMBL" id="TQN27555.1"/>
    </source>
</evidence>
<dbReference type="Proteomes" id="UP000317422">
    <property type="component" value="Unassembled WGS sequence"/>
</dbReference>
<gene>
    <name evidence="2" type="ORF">FHX37_4276</name>
</gene>
<organism evidence="2 3">
    <name type="scientific">Haloactinospora alba</name>
    <dbReference type="NCBI Taxonomy" id="405555"/>
    <lineage>
        <taxon>Bacteria</taxon>
        <taxon>Bacillati</taxon>
        <taxon>Actinomycetota</taxon>
        <taxon>Actinomycetes</taxon>
        <taxon>Streptosporangiales</taxon>
        <taxon>Nocardiopsidaceae</taxon>
        <taxon>Haloactinospora</taxon>
    </lineage>
</organism>
<dbReference type="Gene3D" id="3.40.50.1010">
    <property type="entry name" value="5'-nuclease"/>
    <property type="match status" value="1"/>
</dbReference>
<dbReference type="AlphaFoldDB" id="A0A543N6U1"/>
<comment type="caution">
    <text evidence="2">The sequence shown here is derived from an EMBL/GenBank/DDBJ whole genome shotgun (WGS) entry which is preliminary data.</text>
</comment>
<name>A0A543N6U1_9ACTN</name>
<evidence type="ECO:0000313" key="3">
    <source>
        <dbReference type="Proteomes" id="UP000317422"/>
    </source>
</evidence>
<feature type="region of interest" description="Disordered" evidence="1">
    <location>
        <begin position="74"/>
        <end position="107"/>
    </location>
</feature>
<dbReference type="SUPFAM" id="SSF88723">
    <property type="entry name" value="PIN domain-like"/>
    <property type="match status" value="1"/>
</dbReference>
<keyword evidence="3" id="KW-1185">Reference proteome</keyword>
<evidence type="ECO:0000256" key="1">
    <source>
        <dbReference type="SAM" id="MobiDB-lite"/>
    </source>
</evidence>
<dbReference type="InterPro" id="IPR029060">
    <property type="entry name" value="PIN-like_dom_sf"/>
</dbReference>
<proteinExistence type="predicted"/>